<evidence type="ECO:0000313" key="2">
    <source>
        <dbReference type="EMBL" id="GEK21424.1"/>
    </source>
</evidence>
<evidence type="ECO:0000256" key="1">
    <source>
        <dbReference type="SAM" id="MobiDB-lite"/>
    </source>
</evidence>
<comment type="caution">
    <text evidence="2">The sequence shown here is derived from an EMBL/GenBank/DDBJ whole genome shotgun (WGS) entry which is preliminary data.</text>
</comment>
<accession>A0A510V3G8</accession>
<reference evidence="2 3" key="1">
    <citation type="submission" date="2019-07" db="EMBL/GenBank/DDBJ databases">
        <title>Whole genome shotgun sequence of Cellulomonas xylanilytica NBRC 101102.</title>
        <authorList>
            <person name="Hosoyama A."/>
            <person name="Uohara A."/>
            <person name="Ohji S."/>
            <person name="Ichikawa N."/>
        </authorList>
    </citation>
    <scope>NUCLEOTIDE SEQUENCE [LARGE SCALE GENOMIC DNA]</scope>
    <source>
        <strain evidence="2 3">NBRC 101102</strain>
    </source>
</reference>
<dbReference type="EMBL" id="BJUB01000005">
    <property type="protein sequence ID" value="GEK21424.1"/>
    <property type="molecule type" value="Genomic_DNA"/>
</dbReference>
<proteinExistence type="predicted"/>
<organism evidence="2 3">
    <name type="scientific">Cellulomonas xylanilytica</name>
    <dbReference type="NCBI Taxonomy" id="233583"/>
    <lineage>
        <taxon>Bacteria</taxon>
        <taxon>Bacillati</taxon>
        <taxon>Actinomycetota</taxon>
        <taxon>Actinomycetes</taxon>
        <taxon>Micrococcales</taxon>
        <taxon>Cellulomonadaceae</taxon>
        <taxon>Cellulomonas</taxon>
    </lineage>
</organism>
<evidence type="ECO:0000313" key="3">
    <source>
        <dbReference type="Proteomes" id="UP000321118"/>
    </source>
</evidence>
<dbReference type="Proteomes" id="UP000321118">
    <property type="component" value="Unassembled WGS sequence"/>
</dbReference>
<feature type="region of interest" description="Disordered" evidence="1">
    <location>
        <begin position="103"/>
        <end position="124"/>
    </location>
</feature>
<dbReference type="RefSeq" id="WP_146927224.1">
    <property type="nucleotide sequence ID" value="NZ_BJUB01000005.1"/>
</dbReference>
<dbReference type="AlphaFoldDB" id="A0A510V3G8"/>
<name>A0A510V3G8_9CELL</name>
<gene>
    <name evidence="2" type="ORF">CXY01_19440</name>
</gene>
<dbReference type="OrthoDB" id="5073230at2"/>
<sequence>MTGTRGGSDAERVLQRLLQPRPQFSVSFSRSVLASALWDLGEDDLADLALMIDDATLLSIQTISSWYEDRSFPLPVEGRQVTHNHVMALAAVTYLEGEVRPLARTRRRPAKDRPARFGTDAGGS</sequence>
<keyword evidence="3" id="KW-1185">Reference proteome</keyword>
<protein>
    <submittedName>
        <fullName evidence="2">Uncharacterized protein</fullName>
    </submittedName>
</protein>